<name>D2QZ16_PIRSD</name>
<dbReference type="InterPro" id="IPR011047">
    <property type="entry name" value="Quinoprotein_ADH-like_sf"/>
</dbReference>
<evidence type="ECO:0000256" key="3">
    <source>
        <dbReference type="PROSITE-ProRule" id="PRU00221"/>
    </source>
</evidence>
<dbReference type="InterPro" id="IPR011009">
    <property type="entry name" value="Kinase-like_dom_sf"/>
</dbReference>
<keyword evidence="6" id="KW-0472">Membrane</keyword>
<keyword evidence="1 3" id="KW-0853">WD repeat</keyword>
<evidence type="ECO:0000313" key="8">
    <source>
        <dbReference type="EMBL" id="ADB16471.1"/>
    </source>
</evidence>
<evidence type="ECO:0000256" key="5">
    <source>
        <dbReference type="SAM" id="MobiDB-lite"/>
    </source>
</evidence>
<feature type="repeat" description="WD" evidence="3">
    <location>
        <begin position="1075"/>
        <end position="1116"/>
    </location>
</feature>
<feature type="repeat" description="WD" evidence="3">
    <location>
        <begin position="1598"/>
        <end position="1639"/>
    </location>
</feature>
<dbReference type="SUPFAM" id="SSF50998">
    <property type="entry name" value="Quinoprotein alcohol dehydrogenase-like"/>
    <property type="match status" value="1"/>
</dbReference>
<evidence type="ECO:0000259" key="7">
    <source>
        <dbReference type="PROSITE" id="PS50011"/>
    </source>
</evidence>
<feature type="domain" description="Protein kinase" evidence="7">
    <location>
        <begin position="260"/>
        <end position="520"/>
    </location>
</feature>
<dbReference type="KEGG" id="psl:Psta_1796"/>
<feature type="coiled-coil region" evidence="4">
    <location>
        <begin position="660"/>
        <end position="724"/>
    </location>
</feature>
<feature type="repeat" description="WD" evidence="3">
    <location>
        <begin position="1324"/>
        <end position="1358"/>
    </location>
</feature>
<dbReference type="Pfam" id="PF00069">
    <property type="entry name" value="Pkinase"/>
    <property type="match status" value="1"/>
</dbReference>
<proteinExistence type="predicted"/>
<dbReference type="PRINTS" id="PR00320">
    <property type="entry name" value="GPROTEINBRPT"/>
</dbReference>
<evidence type="ECO:0000256" key="1">
    <source>
        <dbReference type="ARBA" id="ARBA00022574"/>
    </source>
</evidence>
<feature type="repeat" description="WD" evidence="3">
    <location>
        <begin position="1180"/>
        <end position="1222"/>
    </location>
</feature>
<keyword evidence="2" id="KW-0677">Repeat</keyword>
<feature type="repeat" description="WD" evidence="3">
    <location>
        <begin position="1641"/>
        <end position="1682"/>
    </location>
</feature>
<keyword evidence="4" id="KW-0175">Coiled coil</keyword>
<feature type="repeat" description="WD" evidence="3">
    <location>
        <begin position="1117"/>
        <end position="1158"/>
    </location>
</feature>
<dbReference type="CDD" id="cd00200">
    <property type="entry name" value="WD40"/>
    <property type="match status" value="2"/>
</dbReference>
<dbReference type="Gene3D" id="2.130.10.10">
    <property type="entry name" value="YVTN repeat-like/Quinoprotein amine dehydrogenase"/>
    <property type="match status" value="6"/>
</dbReference>
<dbReference type="SMART" id="SM00320">
    <property type="entry name" value="WD40"/>
    <property type="match status" value="18"/>
</dbReference>
<organism evidence="8 9">
    <name type="scientific">Pirellula staleyi (strain ATCC 27377 / DSM 6068 / ICPB 4128)</name>
    <name type="common">Pirella staleyi</name>
    <dbReference type="NCBI Taxonomy" id="530564"/>
    <lineage>
        <taxon>Bacteria</taxon>
        <taxon>Pseudomonadati</taxon>
        <taxon>Planctomycetota</taxon>
        <taxon>Planctomycetia</taxon>
        <taxon>Pirellulales</taxon>
        <taxon>Pirellulaceae</taxon>
        <taxon>Pirellula</taxon>
    </lineage>
</organism>
<dbReference type="eggNOG" id="COG2319">
    <property type="taxonomic scope" value="Bacteria"/>
</dbReference>
<keyword evidence="9" id="KW-1185">Reference proteome</keyword>
<feature type="repeat" description="WD" evidence="3">
    <location>
        <begin position="875"/>
        <end position="916"/>
    </location>
</feature>
<dbReference type="SUPFAM" id="SSF50978">
    <property type="entry name" value="WD40 repeat-like"/>
    <property type="match status" value="2"/>
</dbReference>
<feature type="region of interest" description="Disordered" evidence="5">
    <location>
        <begin position="96"/>
        <end position="207"/>
    </location>
</feature>
<dbReference type="InterPro" id="IPR001680">
    <property type="entry name" value="WD40_rpt"/>
</dbReference>
<dbReference type="InterPro" id="IPR011044">
    <property type="entry name" value="Quino_amine_DH_bsu"/>
</dbReference>
<keyword evidence="6" id="KW-0812">Transmembrane</keyword>
<dbReference type="PANTHER" id="PTHR19848:SF8">
    <property type="entry name" value="F-BOX AND WD REPEAT DOMAIN CONTAINING 7"/>
    <property type="match status" value="1"/>
</dbReference>
<accession>D2QZ16</accession>
<feature type="repeat" description="WD" evidence="3">
    <location>
        <begin position="1688"/>
        <end position="1729"/>
    </location>
</feature>
<dbReference type="PROSITE" id="PS00678">
    <property type="entry name" value="WD_REPEATS_1"/>
    <property type="match status" value="3"/>
</dbReference>
<dbReference type="Gene3D" id="3.30.200.20">
    <property type="entry name" value="Phosphorylase Kinase, domain 1"/>
    <property type="match status" value="1"/>
</dbReference>
<feature type="repeat" description="WD" evidence="3">
    <location>
        <begin position="1730"/>
        <end position="1761"/>
    </location>
</feature>
<evidence type="ECO:0000313" key="9">
    <source>
        <dbReference type="Proteomes" id="UP000001887"/>
    </source>
</evidence>
<dbReference type="InterPro" id="IPR019775">
    <property type="entry name" value="WD40_repeat_CS"/>
</dbReference>
<feature type="region of interest" description="Disordered" evidence="5">
    <location>
        <begin position="42"/>
        <end position="63"/>
    </location>
</feature>
<dbReference type="SUPFAM" id="SSF56112">
    <property type="entry name" value="Protein kinase-like (PK-like)"/>
    <property type="match status" value="1"/>
</dbReference>
<dbReference type="InterPro" id="IPR000719">
    <property type="entry name" value="Prot_kinase_dom"/>
</dbReference>
<feature type="repeat" description="WD" evidence="3">
    <location>
        <begin position="1494"/>
        <end position="1525"/>
    </location>
</feature>
<dbReference type="GO" id="GO:0004674">
    <property type="term" value="F:protein serine/threonine kinase activity"/>
    <property type="evidence" value="ECO:0007669"/>
    <property type="project" value="UniProtKB-KW"/>
</dbReference>
<keyword evidence="8" id="KW-0723">Serine/threonine-protein kinase</keyword>
<feature type="transmembrane region" description="Helical" evidence="6">
    <location>
        <begin position="630"/>
        <end position="649"/>
    </location>
</feature>
<dbReference type="InterPro" id="IPR008271">
    <property type="entry name" value="Ser/Thr_kinase_AS"/>
</dbReference>
<dbReference type="EMBL" id="CP001848">
    <property type="protein sequence ID" value="ADB16471.1"/>
    <property type="molecule type" value="Genomic_DNA"/>
</dbReference>
<keyword evidence="8" id="KW-0418">Kinase</keyword>
<dbReference type="OrthoDB" id="9765809at2"/>
<reference evidence="8 9" key="1">
    <citation type="journal article" date="2009" name="Stand. Genomic Sci.">
        <title>Complete genome sequence of Pirellula staleyi type strain (ATCC 27377).</title>
        <authorList>
            <person name="Clum A."/>
            <person name="Tindall B.J."/>
            <person name="Sikorski J."/>
            <person name="Ivanova N."/>
            <person name="Mavrommatis K."/>
            <person name="Lucas S."/>
            <person name="Glavina del Rio T."/>
            <person name="Nolan M."/>
            <person name="Chen F."/>
            <person name="Tice H."/>
            <person name="Pitluck S."/>
            <person name="Cheng J.F."/>
            <person name="Chertkov O."/>
            <person name="Brettin T."/>
            <person name="Han C."/>
            <person name="Detter J.C."/>
            <person name="Kuske C."/>
            <person name="Bruce D."/>
            <person name="Goodwin L."/>
            <person name="Ovchinikova G."/>
            <person name="Pati A."/>
            <person name="Mikhailova N."/>
            <person name="Chen A."/>
            <person name="Palaniappan K."/>
            <person name="Land M."/>
            <person name="Hauser L."/>
            <person name="Chang Y.J."/>
            <person name="Jeffries C.D."/>
            <person name="Chain P."/>
            <person name="Rohde M."/>
            <person name="Goker M."/>
            <person name="Bristow J."/>
            <person name="Eisen J.A."/>
            <person name="Markowitz V."/>
            <person name="Hugenholtz P."/>
            <person name="Kyrpides N.C."/>
            <person name="Klenk H.P."/>
            <person name="Lapidus A."/>
        </authorList>
    </citation>
    <scope>NUCLEOTIDE SEQUENCE [LARGE SCALE GENOMIC DNA]</scope>
    <source>
        <strain evidence="9">ATCC 27377 / DSM 6068 / ICPB 4128</strain>
    </source>
</reference>
<dbReference type="HOGENOM" id="CLU_239351_0_0_0"/>
<dbReference type="PROSITE" id="PS50082">
    <property type="entry name" value="WD_REPEATS_2"/>
    <property type="match status" value="13"/>
</dbReference>
<dbReference type="InterPro" id="IPR015943">
    <property type="entry name" value="WD40/YVTN_repeat-like_dom_sf"/>
</dbReference>
<dbReference type="PROSITE" id="PS00108">
    <property type="entry name" value="PROTEIN_KINASE_ST"/>
    <property type="match status" value="1"/>
</dbReference>
<feature type="repeat" description="WD" evidence="3">
    <location>
        <begin position="959"/>
        <end position="991"/>
    </location>
</feature>
<sequence length="1956" mass="211109">MALCEFCERTLEKALVKGEPCPHCGFEATGNNSGIIAPAIPSSYVSPPPPEVEEEVEEEEREFTVKDVLRTITGRGPKEEPNRTHTLFLGNAQGFIPSDSVPLPPKVAPTTSSTPDTWGASSASSSPAPPPAAPVSEPVEEPPRELPPPTKPREKTPDQPTVRALDVPDETGSSANLPSVNPARSNTPSDAWKSAIPSAPSNPSEQAMVNAWGKSLTAPITPLSTIKASPAEGEDEVSNLLLRTYRVQMPGEALYERAEYQVIEVIGEGGVGIVYAAMQASVSRTVALKMLREEYARRSDHRNKFLTEAVVTGELDHPNIVPIYDLGTTADGTLFYAMKRVRGIPWSNVIREKPLADNLKILMSVADAIAFAHDRQVVHRDLKPENVMLGDFGEVLVMDWGIALSTSMYIEGAGRISQTSSMGGTPAYMAPEMATGPIELIGPPSDVYLLGAILFEIVSGKPPHNGKDVMACLFAAARNEIQETDKSGELLDIAMQAMSTDIKARPGSVKELQKAIQQYLSHSESIVLSNRADEELTHASRTRDYQDYARAMFAFQESKELWPGNSRAVAGELEARLAYAQCALDKGDFDLGVSLLDPRDPKQAPLHRKLQLAQSERAFRQKRFDGLRRVAGLLILILLVGFTGAFFWIREQSLRTADANKNLKSALDTLNKQAGDIAKQNNVLETQKGELESQRGELEKKRDSLQLEKERADNEARLARESQQREALASYLAQIGVSAERVANNSFLDADRLLAQYEQSSTSYFRHWEWSHLRYLCGLDVTTLPSDGRVEGLARSEQGNLLAACTSAGEIKIWTADWATNKFADLQSISTGDSVAGIALSRDGSLLAAAIDSPRGIVRIYRRQASGQFSPTQDFTIHRAGVLSVEISPDGTKLASSSRDETARVTNLATGEMIAAFRGHFGPVWSVRFDSSGNELVTAGDDATVRMWTLGGPPKPRVFRGHKEAVYNATFSSDGKLVASAGRDKEILVWQPADVRVFDYKLVERQLELERLGRPIPENALGDIAVQRLVGHTAEVRTLHFSLDGKKLLSGGHDNTARVWDLTAKPDDPTFVRTMRGHGGWVRSCLFSADEQFAISGSHDQRVKVWNTPEYEEVRTLRQHDNAVLWAAFSTVGDRCITAGRDRRAILWNLGTGQPLATLNNDPLEISGPTGEQKNATELKEGHEFLVTSALFMPAGDRRIITSAGDNTVRLWDIATGGQLHRFDGTGTISVIALSDDGKWLVTGSDTKDALLWSLADLSKPAVRLAAHRFEVSTATFSHDSETGDLRICTGDSGGVCHLWRRDPSTGNWKTYSRIATHEPGYGITGVAFTRDGGRLLTASQDHTVMQWDLATGNRLGNLTLRHPDGVRNLLLTADSKRAITMCSSGDDSYRLYSWDIDTAKAIECDINIPGSTATGLSLLPSQSSALLTTTTGDTSVLWTWDMASPQVQPLWSGKSLRGTIWSAISSHDGASILAVGGSQGRLLSAETGELEKTFSPHGAITAANFSSDGKLAVTASSDGDAKIWCTDEASDKFGIVLLKMSRLHEVGGRAFAVNFAAFAPSSRGEAMLLTCGDDNNAKLWKINTSSDVPTYELAGVLEGHRGRVHSGVFSSDGKWVITASEDRTARLWSVDSLATISGGILEHPADVLFAAFSPDDSRVITGCDDNIARVFKIDPSAMTAVELTDTLSGHTAAVTSVAISSDNRRAVTGSKDGIAKLWCLETSKEVLSLKRHEAEITSVHFSPDGRDILTSSTDETALVWRSVNIAPSIRMAAEMKTAKPGMLQTLDHLADIRDPDSPQLGGGMLSIELAESSSSGTLSLVLAPPTNSGLVIEGTSVLYAAPGSSPVKVAEMKSGQAATEPVSADETLAVEALSTLASGDSLVFTFTRDATVEIAEKILRSVALDIGPGYQGATAEVRVNMTDNLGATSSPVIMKIAPAESSAELTAVRESATAR</sequence>
<dbReference type="CDD" id="cd14014">
    <property type="entry name" value="STKc_PknB_like"/>
    <property type="match status" value="1"/>
</dbReference>
<dbReference type="STRING" id="530564.Psta_1796"/>
<dbReference type="Proteomes" id="UP000001887">
    <property type="component" value="Chromosome"/>
</dbReference>
<dbReference type="eggNOG" id="COG0515">
    <property type="taxonomic scope" value="Bacteria"/>
</dbReference>
<dbReference type="Pfam" id="PF00400">
    <property type="entry name" value="WD40"/>
    <property type="match status" value="14"/>
</dbReference>
<keyword evidence="8" id="KW-0808">Transferase</keyword>
<dbReference type="SUPFAM" id="SSF50969">
    <property type="entry name" value="YVTN repeat-like/Quinoprotein amine dehydrogenase"/>
    <property type="match status" value="1"/>
</dbReference>
<keyword evidence="6" id="KW-1133">Transmembrane helix</keyword>
<dbReference type="PANTHER" id="PTHR19848">
    <property type="entry name" value="WD40 REPEAT PROTEIN"/>
    <property type="match status" value="1"/>
</dbReference>
<dbReference type="Gene3D" id="1.10.510.10">
    <property type="entry name" value="Transferase(Phosphotransferase) domain 1"/>
    <property type="match status" value="1"/>
</dbReference>
<feature type="repeat" description="WD" evidence="3">
    <location>
        <begin position="1029"/>
        <end position="1062"/>
    </location>
</feature>
<protein>
    <submittedName>
        <fullName evidence="8">Serine/threonine protein kinase with WD40 repeats</fullName>
    </submittedName>
</protein>
<dbReference type="PROSITE" id="PS50011">
    <property type="entry name" value="PROTEIN_KINASE_DOM"/>
    <property type="match status" value="1"/>
</dbReference>
<feature type="repeat" description="WD" evidence="3">
    <location>
        <begin position="917"/>
        <end position="950"/>
    </location>
</feature>
<dbReference type="PROSITE" id="PS50294">
    <property type="entry name" value="WD_REPEATS_REGION"/>
    <property type="match status" value="8"/>
</dbReference>
<evidence type="ECO:0000256" key="6">
    <source>
        <dbReference type="SAM" id="Phobius"/>
    </source>
</evidence>
<evidence type="ECO:0000256" key="4">
    <source>
        <dbReference type="SAM" id="Coils"/>
    </source>
</evidence>
<feature type="compositionally biased region" description="Polar residues" evidence="5">
    <location>
        <begin position="171"/>
        <end position="189"/>
    </location>
</feature>
<dbReference type="InterPro" id="IPR020472">
    <property type="entry name" value="WD40_PAC1"/>
</dbReference>
<gene>
    <name evidence="8" type="ordered locus">Psta_1796</name>
</gene>
<dbReference type="SMART" id="SM00220">
    <property type="entry name" value="S_TKc"/>
    <property type="match status" value="1"/>
</dbReference>
<dbReference type="InterPro" id="IPR036322">
    <property type="entry name" value="WD40_repeat_dom_sf"/>
</dbReference>
<evidence type="ECO:0000256" key="2">
    <source>
        <dbReference type="ARBA" id="ARBA00022737"/>
    </source>
</evidence>
<feature type="compositionally biased region" description="Acidic residues" evidence="5">
    <location>
        <begin position="51"/>
        <end position="61"/>
    </location>
</feature>
<dbReference type="GO" id="GO:0005524">
    <property type="term" value="F:ATP binding"/>
    <property type="evidence" value="ECO:0007669"/>
    <property type="project" value="InterPro"/>
</dbReference>